<dbReference type="PANTHER" id="PTHR45953:SF1">
    <property type="entry name" value="IDURONATE 2-SULFATASE"/>
    <property type="match status" value="1"/>
</dbReference>
<dbReference type="SUPFAM" id="SSF53649">
    <property type="entry name" value="Alkaline phosphatase-like"/>
    <property type="match status" value="1"/>
</dbReference>
<reference evidence="4" key="1">
    <citation type="submission" date="2018-05" db="EMBL/GenBank/DDBJ databases">
        <authorList>
            <person name="Lanie J.A."/>
            <person name="Ng W.-L."/>
            <person name="Kazmierczak K.M."/>
            <person name="Andrzejewski T.M."/>
            <person name="Davidsen T.M."/>
            <person name="Wayne K.J."/>
            <person name="Tettelin H."/>
            <person name="Glass J.I."/>
            <person name="Rusch D."/>
            <person name="Podicherti R."/>
            <person name="Tsui H.-C.T."/>
            <person name="Winkler M.E."/>
        </authorList>
    </citation>
    <scope>NUCLEOTIDE SEQUENCE</scope>
</reference>
<accession>A0A383BVZ6</accession>
<organism evidence="4">
    <name type="scientific">marine metagenome</name>
    <dbReference type="NCBI Taxonomy" id="408172"/>
    <lineage>
        <taxon>unclassified sequences</taxon>
        <taxon>metagenomes</taxon>
        <taxon>ecological metagenomes</taxon>
    </lineage>
</organism>
<feature type="non-terminal residue" evidence="4">
    <location>
        <position position="197"/>
    </location>
</feature>
<feature type="domain" description="Sulfatase N-terminal" evidence="3">
    <location>
        <begin position="4"/>
        <end position="195"/>
    </location>
</feature>
<dbReference type="CDD" id="cd16148">
    <property type="entry name" value="sulfatase_like"/>
    <property type="match status" value="1"/>
</dbReference>
<dbReference type="AlphaFoldDB" id="A0A383BVZ6"/>
<gene>
    <name evidence="4" type="ORF">METZ01_LOCUS476289</name>
</gene>
<evidence type="ECO:0000259" key="3">
    <source>
        <dbReference type="Pfam" id="PF00884"/>
    </source>
</evidence>
<keyword evidence="1" id="KW-0479">Metal-binding</keyword>
<evidence type="ECO:0000256" key="2">
    <source>
        <dbReference type="ARBA" id="ARBA00022801"/>
    </source>
</evidence>
<dbReference type="Gene3D" id="3.40.720.10">
    <property type="entry name" value="Alkaline Phosphatase, subunit A"/>
    <property type="match status" value="1"/>
</dbReference>
<name>A0A383BVZ6_9ZZZZ</name>
<dbReference type="GO" id="GO:0046872">
    <property type="term" value="F:metal ion binding"/>
    <property type="evidence" value="ECO:0007669"/>
    <property type="project" value="UniProtKB-KW"/>
</dbReference>
<dbReference type="EMBL" id="UINC01203265">
    <property type="protein sequence ID" value="SVE23435.1"/>
    <property type="molecule type" value="Genomic_DNA"/>
</dbReference>
<proteinExistence type="predicted"/>
<evidence type="ECO:0000313" key="4">
    <source>
        <dbReference type="EMBL" id="SVE23435.1"/>
    </source>
</evidence>
<dbReference type="InterPro" id="IPR000917">
    <property type="entry name" value="Sulfatase_N"/>
</dbReference>
<dbReference type="GO" id="GO:0005737">
    <property type="term" value="C:cytoplasm"/>
    <property type="evidence" value="ECO:0007669"/>
    <property type="project" value="TreeGrafter"/>
</dbReference>
<dbReference type="PANTHER" id="PTHR45953">
    <property type="entry name" value="IDURONATE 2-SULFATASE"/>
    <property type="match status" value="1"/>
</dbReference>
<dbReference type="InterPro" id="IPR017850">
    <property type="entry name" value="Alkaline_phosphatase_core_sf"/>
</dbReference>
<sequence>MKTIMVMYDSLNRHMLSAYGCSWTKTPNFDRLIKKTTVFDNMYVGSMPCMPARREFHTGRYNFLHRAWGPLEPFDDSAIALLRAGGIYTHLVSDHHWYWQDGGSTYHHRYNTWENIRGQEVDRWKGQVRDPKRPDESQHYGNWNRYNAVNRGYMTEESKTPQARTFRAGMKFLKENHCDNNWFLQIETFDPHEPFFS</sequence>
<dbReference type="Pfam" id="PF00884">
    <property type="entry name" value="Sulfatase"/>
    <property type="match status" value="1"/>
</dbReference>
<protein>
    <recommendedName>
        <fullName evidence="3">Sulfatase N-terminal domain-containing protein</fullName>
    </recommendedName>
</protein>
<evidence type="ECO:0000256" key="1">
    <source>
        <dbReference type="ARBA" id="ARBA00022723"/>
    </source>
</evidence>
<keyword evidence="2" id="KW-0378">Hydrolase</keyword>
<dbReference type="GO" id="GO:0008484">
    <property type="term" value="F:sulfuric ester hydrolase activity"/>
    <property type="evidence" value="ECO:0007669"/>
    <property type="project" value="TreeGrafter"/>
</dbReference>